<dbReference type="OrthoDB" id="11970at2"/>
<comment type="caution">
    <text evidence="2">The sequence shown here is derived from an EMBL/GenBank/DDBJ whole genome shotgun (WGS) entry which is preliminary data.</text>
</comment>
<dbReference type="EMBL" id="LOCK01000018">
    <property type="protein sequence ID" value="KTE91812.1"/>
    <property type="molecule type" value="Genomic_DNA"/>
</dbReference>
<sequence length="823" mass="95302">MDSLHTGSNELIYIQTDKVSLIIKGRAAHPNFQEAKYSEKDSTFKVFCHEEYELSLQGCAEPSVLSVNNSIYSGIYTIVPLFYEQQRYELIIEAMDGHTVAFWHDNLNVRNKVTRASRHHEIWSGIINFGNEIGLSDLVIQVDGVNYLRIVIEVFPTKINYKDDYKSIVEGVTKEVYNIVFDLLKKTYLGYQQSDRVNSSPVEFFAVIRKIYMDFLKAIDMILAQPHHALETTHEVLPNYKINRIDSKTIRWLEKHPEQVVVSNGRILAGRALAVKKQVTYDTKENRLAKYILESTAKKLVSFRKNYLHLQREEDQAVIAQIDDMIRNINRRCNTSFLAKISACEASSNMSLVFSMALGYRDLYKYYLMLLRGLSISGDVFNISIKDLALLYEYWCFIKLNSLMKDRYELISQDIIKVQGNGLFVSLVKGRGSKVKYRNPHTGETIILSYNPKKMDVPTVTQKPDNVLTLEKKGASVQYEYVFDAKYRINPALPGSDYYETISHHPGPEVGDINTMHRYRDAIVYRSGVTPFERTMFGAYVLFPYGNEEEYRHHRFYQSIDKVNIGGLPFLPSATKMVTEMLDELISDSPESAFERAPLPRGIEEKLTRTDWSVRDVLVGTLSNTAQLKTCLQHQFYHIPVSRLDENSLPIRYVAIYQSIRLFGRDAGIRYYGEVTKCIPVKRSEIHEIPKNSEDLYYRLEIKEWKELAKPIRPKEKGFFARLLTNIFLLQHSSELPELSIRSEAEYRLYTELKRLANHTTINDEDNELGFKFNNELIMFENGSIDIYKDGKICSKYAIEDFSRKPNAIFRRIFNDICSNEVN</sequence>
<proteinExistence type="predicted"/>
<evidence type="ECO:0000313" key="3">
    <source>
        <dbReference type="Proteomes" id="UP000054623"/>
    </source>
</evidence>
<dbReference type="InterPro" id="IPR007505">
    <property type="entry name" value="PDDEXK_7"/>
</dbReference>
<gene>
    <name evidence="2" type="ORF">AT727_20260</name>
</gene>
<dbReference type="Pfam" id="PF04411">
    <property type="entry name" value="PDDEXK_7"/>
    <property type="match status" value="1"/>
</dbReference>
<dbReference type="AlphaFoldDB" id="A0A0W1JJC3"/>
<reference evidence="2 3" key="1">
    <citation type="submission" date="2015-12" db="EMBL/GenBank/DDBJ databases">
        <title>Draft Genome Sequence of Desulfitobacterium hafniense Strain DH, a Sulfate-reducing Bacterium Isolated from Paddy Soils.</title>
        <authorList>
            <person name="Bao P."/>
            <person name="Zhang X."/>
            <person name="Li G."/>
        </authorList>
    </citation>
    <scope>NUCLEOTIDE SEQUENCE [LARGE SCALE GENOMIC DNA]</scope>
    <source>
        <strain evidence="2 3">DH</strain>
    </source>
</reference>
<name>A0A0W1JJC3_DESHA</name>
<protein>
    <recommendedName>
        <fullName evidence="1">DUF2357 domain-containing protein</fullName>
    </recommendedName>
</protein>
<evidence type="ECO:0000259" key="1">
    <source>
        <dbReference type="Pfam" id="PF09823"/>
    </source>
</evidence>
<dbReference type="RefSeq" id="WP_011459237.1">
    <property type="nucleotide sequence ID" value="NZ_LOCK01000018.1"/>
</dbReference>
<organism evidence="2 3">
    <name type="scientific">Desulfitobacterium hafniense</name>
    <name type="common">Desulfitobacterium frappieri</name>
    <dbReference type="NCBI Taxonomy" id="49338"/>
    <lineage>
        <taxon>Bacteria</taxon>
        <taxon>Bacillati</taxon>
        <taxon>Bacillota</taxon>
        <taxon>Clostridia</taxon>
        <taxon>Eubacteriales</taxon>
        <taxon>Desulfitobacteriaceae</taxon>
        <taxon>Desulfitobacterium</taxon>
    </lineage>
</organism>
<feature type="domain" description="DUF2357" evidence="1">
    <location>
        <begin position="125"/>
        <end position="367"/>
    </location>
</feature>
<accession>A0A0W1JJC3</accession>
<dbReference type="Pfam" id="PF09823">
    <property type="entry name" value="DUF2357"/>
    <property type="match status" value="1"/>
</dbReference>
<dbReference type="Proteomes" id="UP000054623">
    <property type="component" value="Unassembled WGS sequence"/>
</dbReference>
<dbReference type="InterPro" id="IPR018633">
    <property type="entry name" value="DUF2357"/>
</dbReference>
<evidence type="ECO:0000313" key="2">
    <source>
        <dbReference type="EMBL" id="KTE91812.1"/>
    </source>
</evidence>